<keyword evidence="6" id="KW-1185">Reference proteome</keyword>
<evidence type="ECO:0000256" key="1">
    <source>
        <dbReference type="ARBA" id="ARBA00009995"/>
    </source>
</evidence>
<evidence type="ECO:0000313" key="6">
    <source>
        <dbReference type="Proteomes" id="UP000887574"/>
    </source>
</evidence>
<evidence type="ECO:0000256" key="4">
    <source>
        <dbReference type="ARBA" id="ARBA00022679"/>
    </source>
</evidence>
<dbReference type="Pfam" id="PF00201">
    <property type="entry name" value="UDPGT"/>
    <property type="match status" value="1"/>
</dbReference>
<dbReference type="InterPro" id="IPR002213">
    <property type="entry name" value="UDP_glucos_trans"/>
</dbReference>
<proteinExistence type="inferred from homology"/>
<dbReference type="PANTHER" id="PTHR48043">
    <property type="entry name" value="EG:EG0003.4 PROTEIN-RELATED"/>
    <property type="match status" value="1"/>
</dbReference>
<accession>A0A915E283</accession>
<protein>
    <recommendedName>
        <fullName evidence="2">glucuronosyltransferase</fullName>
        <ecNumber evidence="2">2.4.1.17</ecNumber>
    </recommendedName>
</protein>
<reference evidence="7" key="1">
    <citation type="submission" date="2022-11" db="UniProtKB">
        <authorList>
            <consortium name="WormBaseParasite"/>
        </authorList>
    </citation>
    <scope>IDENTIFICATION</scope>
</reference>
<dbReference type="Gene3D" id="3.40.50.2000">
    <property type="entry name" value="Glycogen Phosphorylase B"/>
    <property type="match status" value="1"/>
</dbReference>
<keyword evidence="4" id="KW-0808">Transferase</keyword>
<dbReference type="GO" id="GO:0015020">
    <property type="term" value="F:glucuronosyltransferase activity"/>
    <property type="evidence" value="ECO:0007669"/>
    <property type="project" value="UniProtKB-EC"/>
</dbReference>
<evidence type="ECO:0000313" key="7">
    <source>
        <dbReference type="WBParaSite" id="jg257"/>
    </source>
</evidence>
<evidence type="ECO:0000256" key="5">
    <source>
        <dbReference type="ARBA" id="ARBA00047475"/>
    </source>
</evidence>
<dbReference type="WBParaSite" id="jg257">
    <property type="protein sequence ID" value="jg257"/>
    <property type="gene ID" value="jg257"/>
</dbReference>
<dbReference type="EC" id="2.4.1.17" evidence="2"/>
<sequence>MYEKRSEIRNNEDGMPEEAIKSLFGAFEKHTDCEFIVRIDENLVLQHYSNDHKKTQLDTETEDIEELAENTQEDALAKNKKMLPKNVHIVDYKDKIPQKDLMGLNNVKGIIHHCGQNSLTESFYAGIPIICVPFFGDQRYNASVVEYMALDRLLETKKTSEHYEELSYIDKAKK</sequence>
<comment type="similarity">
    <text evidence="1">Belongs to the UDP-glycosyltransferase family.</text>
</comment>
<comment type="catalytic activity">
    <reaction evidence="5">
        <text>glucuronate acceptor + UDP-alpha-D-glucuronate = acceptor beta-D-glucuronoside + UDP + H(+)</text>
        <dbReference type="Rhea" id="RHEA:21032"/>
        <dbReference type="ChEBI" id="CHEBI:15378"/>
        <dbReference type="ChEBI" id="CHEBI:58052"/>
        <dbReference type="ChEBI" id="CHEBI:58223"/>
        <dbReference type="ChEBI" id="CHEBI:132367"/>
        <dbReference type="ChEBI" id="CHEBI:132368"/>
        <dbReference type="EC" id="2.4.1.17"/>
    </reaction>
</comment>
<keyword evidence="3" id="KW-0328">Glycosyltransferase</keyword>
<dbReference type="AlphaFoldDB" id="A0A915E283"/>
<dbReference type="PANTHER" id="PTHR48043:SF145">
    <property type="entry name" value="FI06409P-RELATED"/>
    <property type="match status" value="1"/>
</dbReference>
<dbReference type="Proteomes" id="UP000887574">
    <property type="component" value="Unplaced"/>
</dbReference>
<name>A0A915E283_9BILA</name>
<evidence type="ECO:0000256" key="3">
    <source>
        <dbReference type="ARBA" id="ARBA00022676"/>
    </source>
</evidence>
<dbReference type="InterPro" id="IPR050271">
    <property type="entry name" value="UDP-glycosyltransferase"/>
</dbReference>
<organism evidence="6 7">
    <name type="scientific">Ditylenchus dipsaci</name>
    <dbReference type="NCBI Taxonomy" id="166011"/>
    <lineage>
        <taxon>Eukaryota</taxon>
        <taxon>Metazoa</taxon>
        <taxon>Ecdysozoa</taxon>
        <taxon>Nematoda</taxon>
        <taxon>Chromadorea</taxon>
        <taxon>Rhabditida</taxon>
        <taxon>Tylenchina</taxon>
        <taxon>Tylenchomorpha</taxon>
        <taxon>Sphaerularioidea</taxon>
        <taxon>Anguinidae</taxon>
        <taxon>Anguininae</taxon>
        <taxon>Ditylenchus</taxon>
    </lineage>
</organism>
<evidence type="ECO:0000256" key="2">
    <source>
        <dbReference type="ARBA" id="ARBA00012544"/>
    </source>
</evidence>
<dbReference type="SUPFAM" id="SSF53756">
    <property type="entry name" value="UDP-Glycosyltransferase/glycogen phosphorylase"/>
    <property type="match status" value="1"/>
</dbReference>